<dbReference type="GO" id="GO:0005730">
    <property type="term" value="C:nucleolus"/>
    <property type="evidence" value="ECO:0000318"/>
    <property type="project" value="GO_Central"/>
</dbReference>
<dbReference type="KEGG" id="hro:HELRODRAFT_187063"/>
<feature type="region of interest" description="Disordered" evidence="1">
    <location>
        <begin position="114"/>
        <end position="212"/>
    </location>
</feature>
<dbReference type="InParanoid" id="T1FP66"/>
<dbReference type="AlphaFoldDB" id="T1FP66"/>
<dbReference type="FunCoup" id="T1FP66">
    <property type="interactions" value="1995"/>
</dbReference>
<evidence type="ECO:0008006" key="5">
    <source>
        <dbReference type="Google" id="ProtNLM"/>
    </source>
</evidence>
<evidence type="ECO:0000256" key="1">
    <source>
        <dbReference type="SAM" id="MobiDB-lite"/>
    </source>
</evidence>
<dbReference type="PANTHER" id="PTHR13237:SF9">
    <property type="entry name" value="NEUROGUIDIN"/>
    <property type="match status" value="1"/>
</dbReference>
<reference evidence="2 4" key="2">
    <citation type="journal article" date="2013" name="Nature">
        <title>Insights into bilaterian evolution from three spiralian genomes.</title>
        <authorList>
            <person name="Simakov O."/>
            <person name="Marletaz F."/>
            <person name="Cho S.J."/>
            <person name="Edsinger-Gonzales E."/>
            <person name="Havlak P."/>
            <person name="Hellsten U."/>
            <person name="Kuo D.H."/>
            <person name="Larsson T."/>
            <person name="Lv J."/>
            <person name="Arendt D."/>
            <person name="Savage R."/>
            <person name="Osoegawa K."/>
            <person name="de Jong P."/>
            <person name="Grimwood J."/>
            <person name="Chapman J.A."/>
            <person name="Shapiro H."/>
            <person name="Aerts A."/>
            <person name="Otillar R.P."/>
            <person name="Terry A.Y."/>
            <person name="Boore J.L."/>
            <person name="Grigoriev I.V."/>
            <person name="Lindberg D.R."/>
            <person name="Seaver E.C."/>
            <person name="Weisblat D.A."/>
            <person name="Putnam N.H."/>
            <person name="Rokhsar D.S."/>
        </authorList>
    </citation>
    <scope>NUCLEOTIDE SEQUENCE</scope>
</reference>
<evidence type="ECO:0000313" key="2">
    <source>
        <dbReference type="EMBL" id="ESO03663.1"/>
    </source>
</evidence>
<protein>
    <recommendedName>
        <fullName evidence="5">Sas10 C-terminal domain-containing protein</fullName>
    </recommendedName>
</protein>
<dbReference type="PANTHER" id="PTHR13237">
    <property type="entry name" value="SOMETHING ABOUT SILENCING PROTEIN 10-RELATED"/>
    <property type="match status" value="1"/>
</dbReference>
<keyword evidence="4" id="KW-1185">Reference proteome</keyword>
<feature type="compositionally biased region" description="Basic residues" evidence="1">
    <location>
        <begin position="317"/>
        <end position="341"/>
    </location>
</feature>
<gene>
    <name evidence="3" type="primary">20210613</name>
    <name evidence="2" type="ORF">HELRODRAFT_187063</name>
</gene>
<dbReference type="GO" id="GO:0032040">
    <property type="term" value="C:small-subunit processome"/>
    <property type="evidence" value="ECO:0000318"/>
    <property type="project" value="GO_Central"/>
</dbReference>
<dbReference type="eggNOG" id="KOG3117">
    <property type="taxonomic scope" value="Eukaryota"/>
</dbReference>
<proteinExistence type="predicted"/>
<organism evidence="3 4">
    <name type="scientific">Helobdella robusta</name>
    <name type="common">Californian leech</name>
    <dbReference type="NCBI Taxonomy" id="6412"/>
    <lineage>
        <taxon>Eukaryota</taxon>
        <taxon>Metazoa</taxon>
        <taxon>Spiralia</taxon>
        <taxon>Lophotrochozoa</taxon>
        <taxon>Annelida</taxon>
        <taxon>Clitellata</taxon>
        <taxon>Hirudinea</taxon>
        <taxon>Rhynchobdellida</taxon>
        <taxon>Glossiphoniidae</taxon>
        <taxon>Helobdella</taxon>
    </lineage>
</organism>
<dbReference type="GO" id="GO:0000462">
    <property type="term" value="P:maturation of SSU-rRNA from tricistronic rRNA transcript (SSU-rRNA, 5.8S rRNA, LSU-rRNA)"/>
    <property type="evidence" value="ECO:0000318"/>
    <property type="project" value="GO_Central"/>
</dbReference>
<feature type="compositionally biased region" description="Acidic residues" evidence="1">
    <location>
        <begin position="160"/>
        <end position="182"/>
    </location>
</feature>
<sequence>MDISDDDKTACIEILKKIGRNVERINDDVIVLLKRFTNEKFSMKGGHPLLSLKIQLMLNYMLSMYNMMREKVRGRSISESEDVWRMIEIRTVLEKLRPIEHKMKFEIERKTQSALAGLDPSDPLRLKPGLSNLDSNQADDDDEDGISKNDRKNKKRNNDDGDGNDGDDGENDDEDEDDDDGDGFSKPQIYQPPKLRPVFYDGDETAQSKREKMMEKAKKVATKSRLLNELRNEFSDQPEEIIDGFGGKRISDRLNEKEKTEYEENYFIRMQMTKKEKMAKKRMQSLMTSVGGLWNAGRYSDISMLAGDGAGGGGRDKKSKGKKRSRSQGKAGKKKRRIKFH</sequence>
<dbReference type="EMBL" id="AMQM01004522">
    <property type="status" value="NOT_ANNOTATED_CDS"/>
    <property type="molecule type" value="Genomic_DNA"/>
</dbReference>
<dbReference type="OrthoDB" id="203440at2759"/>
<accession>T1FP66</accession>
<feature type="region of interest" description="Disordered" evidence="1">
    <location>
        <begin position="305"/>
        <end position="341"/>
    </location>
</feature>
<dbReference type="Proteomes" id="UP000015101">
    <property type="component" value="Unassembled WGS sequence"/>
</dbReference>
<dbReference type="RefSeq" id="XP_009018220.1">
    <property type="nucleotide sequence ID" value="XM_009019972.1"/>
</dbReference>
<dbReference type="HOGENOM" id="CLU_031901_0_0_1"/>
<reference evidence="3" key="3">
    <citation type="submission" date="2015-06" db="UniProtKB">
        <authorList>
            <consortium name="EnsemblMetazoa"/>
        </authorList>
    </citation>
    <scope>IDENTIFICATION</scope>
</reference>
<name>T1FP66_HELRO</name>
<dbReference type="STRING" id="6412.T1FP66"/>
<evidence type="ECO:0000313" key="4">
    <source>
        <dbReference type="Proteomes" id="UP000015101"/>
    </source>
</evidence>
<evidence type="ECO:0000313" key="3">
    <source>
        <dbReference type="EnsemblMetazoa" id="HelroP187063"/>
    </source>
</evidence>
<dbReference type="EMBL" id="KB096590">
    <property type="protein sequence ID" value="ESO03663.1"/>
    <property type="molecule type" value="Genomic_DNA"/>
</dbReference>
<dbReference type="EnsemblMetazoa" id="HelroT187063">
    <property type="protein sequence ID" value="HelroP187063"/>
    <property type="gene ID" value="HelroG187063"/>
</dbReference>
<dbReference type="GeneID" id="20210613"/>
<reference evidence="4" key="1">
    <citation type="submission" date="2012-12" db="EMBL/GenBank/DDBJ databases">
        <authorList>
            <person name="Hellsten U."/>
            <person name="Grimwood J."/>
            <person name="Chapman J.A."/>
            <person name="Shapiro H."/>
            <person name="Aerts A."/>
            <person name="Otillar R.P."/>
            <person name="Terry A.Y."/>
            <person name="Boore J.L."/>
            <person name="Simakov O."/>
            <person name="Marletaz F."/>
            <person name="Cho S.-J."/>
            <person name="Edsinger-Gonzales E."/>
            <person name="Havlak P."/>
            <person name="Kuo D.-H."/>
            <person name="Larsson T."/>
            <person name="Lv J."/>
            <person name="Arendt D."/>
            <person name="Savage R."/>
            <person name="Osoegawa K."/>
            <person name="de Jong P."/>
            <person name="Lindberg D.R."/>
            <person name="Seaver E.C."/>
            <person name="Weisblat D.A."/>
            <person name="Putnam N.H."/>
            <person name="Grigoriev I.V."/>
            <person name="Rokhsar D.S."/>
        </authorList>
    </citation>
    <scope>NUCLEOTIDE SEQUENCE</scope>
</reference>
<dbReference type="OMA" id="PVHYNET"/>
<dbReference type="CTD" id="20210613"/>